<dbReference type="InterPro" id="IPR024478">
    <property type="entry name" value="HlyB_4HB_MCP"/>
</dbReference>
<dbReference type="OrthoDB" id="8576332at2"/>
<dbReference type="FunFam" id="1.10.287.950:FF:000001">
    <property type="entry name" value="Methyl-accepting chemotaxis sensory transducer"/>
    <property type="match status" value="1"/>
</dbReference>
<dbReference type="Proteomes" id="UP000199470">
    <property type="component" value="Unassembled WGS sequence"/>
</dbReference>
<dbReference type="InterPro" id="IPR004090">
    <property type="entry name" value="Chemotax_Me-accpt_rcpt"/>
</dbReference>
<dbReference type="CDD" id="cd11386">
    <property type="entry name" value="MCP_signal"/>
    <property type="match status" value="1"/>
</dbReference>
<dbReference type="Pfam" id="PF00672">
    <property type="entry name" value="HAMP"/>
    <property type="match status" value="1"/>
</dbReference>
<gene>
    <name evidence="9" type="ORF">SAMN02982985_01674</name>
</gene>
<protein>
    <submittedName>
        <fullName evidence="9">Methyl-accepting chemotaxis protein</fullName>
    </submittedName>
</protein>
<dbReference type="Gene3D" id="1.10.287.950">
    <property type="entry name" value="Methyl-accepting chemotaxis protein"/>
    <property type="match status" value="1"/>
</dbReference>
<feature type="transmembrane region" description="Helical" evidence="6">
    <location>
        <begin position="191"/>
        <end position="210"/>
    </location>
</feature>
<dbReference type="Gene3D" id="6.10.340.10">
    <property type="match status" value="1"/>
</dbReference>
<dbReference type="GO" id="GO:0004888">
    <property type="term" value="F:transmembrane signaling receptor activity"/>
    <property type="evidence" value="ECO:0007669"/>
    <property type="project" value="InterPro"/>
</dbReference>
<keyword evidence="10" id="KW-1185">Reference proteome</keyword>
<dbReference type="InterPro" id="IPR047347">
    <property type="entry name" value="YvaQ-like_sensor"/>
</dbReference>
<dbReference type="AlphaFoldDB" id="A0A1I4KWM4"/>
<keyword evidence="4" id="KW-0807">Transducer</keyword>
<dbReference type="GO" id="GO:0007165">
    <property type="term" value="P:signal transduction"/>
    <property type="evidence" value="ECO:0007669"/>
    <property type="project" value="UniProtKB-KW"/>
</dbReference>
<evidence type="ECO:0000313" key="10">
    <source>
        <dbReference type="Proteomes" id="UP000199470"/>
    </source>
</evidence>
<dbReference type="PROSITE" id="PS50111">
    <property type="entry name" value="CHEMOTAXIS_TRANSDUC_2"/>
    <property type="match status" value="1"/>
</dbReference>
<feature type="region of interest" description="Disordered" evidence="5">
    <location>
        <begin position="521"/>
        <end position="550"/>
    </location>
</feature>
<dbReference type="Pfam" id="PF12729">
    <property type="entry name" value="4HB_MCP_1"/>
    <property type="match status" value="1"/>
</dbReference>
<dbReference type="PANTHER" id="PTHR43531:SF14">
    <property type="entry name" value="METHYL-ACCEPTING CHEMOTAXIS PROTEIN I-RELATED"/>
    <property type="match status" value="1"/>
</dbReference>
<sequence length="550" mass="57940">MNIGNWTIGRRLGAGFALVLLLTAALIAFALVRLDHIGATSARMIDKDWVKAEALADISSRTRANARRTLELFLEPDAARVEQIRRRIEANKLAINGAVETLDRLLYKDEAKVMLQRFKQDRRVYVTSFGQVDQQLAAGQRAEAKARMLEETLPALDRLQDSVTQMAQFQRQLVNASGAEVRGDIGSARTLMLSFGALALLLGVALAWWITLSITRPLRAAIEVARTVAAGDLSSRIEDGGRDETGQLLQALKDMNGSLVDIVGRVRSGSDSIATASGQIASGNVDLSARTEHQASSLEETASSMEQLTVAVRNNADHANRASALARSALEVTKEGGAAVAQVVDTMASINASARKIGDIISVIDGIAFQTNILALNAAVEAARAGEQGRGFAVVATEVRTLAQRSAAAAKEIKTLIDDSVQQADAGNAQVERAGATMRQIVTSIDGVSAIIDEISTAGQEQSAGIEQINQAIIEMDGVTQQNAALVEEASAASAALLEQAGSLTQAVSVFRLAPAGGRAKAPAQAIGTSRRDGRGGGQPAAPRLEARAA</sequence>
<feature type="domain" description="Methyl-accepting transducer" evidence="7">
    <location>
        <begin position="269"/>
        <end position="498"/>
    </location>
</feature>
<dbReference type="InterPro" id="IPR003660">
    <property type="entry name" value="HAMP_dom"/>
</dbReference>
<evidence type="ECO:0000259" key="7">
    <source>
        <dbReference type="PROSITE" id="PS50111"/>
    </source>
</evidence>
<accession>A0A1I4KWM4</accession>
<dbReference type="SMART" id="SM00304">
    <property type="entry name" value="HAMP"/>
    <property type="match status" value="1"/>
</dbReference>
<evidence type="ECO:0000256" key="2">
    <source>
        <dbReference type="ARBA" id="ARBA00022481"/>
    </source>
</evidence>
<evidence type="ECO:0000256" key="1">
    <source>
        <dbReference type="ARBA" id="ARBA00004370"/>
    </source>
</evidence>
<evidence type="ECO:0000313" key="9">
    <source>
        <dbReference type="EMBL" id="SFL83006.1"/>
    </source>
</evidence>
<dbReference type="CDD" id="cd06225">
    <property type="entry name" value="HAMP"/>
    <property type="match status" value="1"/>
</dbReference>
<dbReference type="SUPFAM" id="SSF58104">
    <property type="entry name" value="Methyl-accepting chemotaxis protein (MCP) signaling domain"/>
    <property type="match status" value="1"/>
</dbReference>
<dbReference type="GO" id="GO:0005886">
    <property type="term" value="C:plasma membrane"/>
    <property type="evidence" value="ECO:0007669"/>
    <property type="project" value="TreeGrafter"/>
</dbReference>
<organism evidence="9 10">
    <name type="scientific">Rugamonas rubra</name>
    <dbReference type="NCBI Taxonomy" id="758825"/>
    <lineage>
        <taxon>Bacteria</taxon>
        <taxon>Pseudomonadati</taxon>
        <taxon>Pseudomonadota</taxon>
        <taxon>Betaproteobacteria</taxon>
        <taxon>Burkholderiales</taxon>
        <taxon>Oxalobacteraceae</taxon>
        <taxon>Telluria group</taxon>
        <taxon>Rugamonas</taxon>
    </lineage>
</organism>
<dbReference type="CDD" id="cd19411">
    <property type="entry name" value="MCP2201-like_sensor"/>
    <property type="match status" value="1"/>
</dbReference>
<evidence type="ECO:0000256" key="5">
    <source>
        <dbReference type="SAM" id="MobiDB-lite"/>
    </source>
</evidence>
<feature type="domain" description="HAMP" evidence="8">
    <location>
        <begin position="212"/>
        <end position="264"/>
    </location>
</feature>
<dbReference type="InterPro" id="IPR004089">
    <property type="entry name" value="MCPsignal_dom"/>
</dbReference>
<feature type="transmembrane region" description="Helical" evidence="6">
    <location>
        <begin position="12"/>
        <end position="34"/>
    </location>
</feature>
<keyword evidence="6" id="KW-0472">Membrane</keyword>
<dbReference type="PROSITE" id="PS50885">
    <property type="entry name" value="HAMP"/>
    <property type="match status" value="1"/>
</dbReference>
<dbReference type="GO" id="GO:0006935">
    <property type="term" value="P:chemotaxis"/>
    <property type="evidence" value="ECO:0007669"/>
    <property type="project" value="InterPro"/>
</dbReference>
<dbReference type="SMART" id="SM00283">
    <property type="entry name" value="MA"/>
    <property type="match status" value="1"/>
</dbReference>
<comment type="similarity">
    <text evidence="3">Belongs to the methyl-accepting chemotaxis (MCP) protein family.</text>
</comment>
<comment type="subcellular location">
    <subcellularLocation>
        <location evidence="1">Membrane</location>
    </subcellularLocation>
</comment>
<keyword evidence="6" id="KW-1133">Transmembrane helix</keyword>
<reference evidence="9 10" key="1">
    <citation type="submission" date="2016-10" db="EMBL/GenBank/DDBJ databases">
        <authorList>
            <person name="de Groot N.N."/>
        </authorList>
    </citation>
    <scope>NUCLEOTIDE SEQUENCE [LARGE SCALE GENOMIC DNA]</scope>
    <source>
        <strain evidence="9 10">ATCC 43154</strain>
    </source>
</reference>
<dbReference type="InterPro" id="IPR051310">
    <property type="entry name" value="MCP_chemotaxis"/>
</dbReference>
<name>A0A1I4KWM4_9BURK</name>
<evidence type="ECO:0000256" key="4">
    <source>
        <dbReference type="PROSITE-ProRule" id="PRU00284"/>
    </source>
</evidence>
<evidence type="ECO:0000256" key="3">
    <source>
        <dbReference type="ARBA" id="ARBA00029447"/>
    </source>
</evidence>
<evidence type="ECO:0000256" key="6">
    <source>
        <dbReference type="SAM" id="Phobius"/>
    </source>
</evidence>
<proteinExistence type="inferred from homology"/>
<keyword evidence="2" id="KW-0488">Methylation</keyword>
<dbReference type="STRING" id="758825.SAMN02982985_01674"/>
<dbReference type="RefSeq" id="WP_093386231.1">
    <property type="nucleotide sequence ID" value="NZ_FOTW01000008.1"/>
</dbReference>
<dbReference type="Pfam" id="PF00015">
    <property type="entry name" value="MCPsignal"/>
    <property type="match status" value="1"/>
</dbReference>
<dbReference type="PANTHER" id="PTHR43531">
    <property type="entry name" value="PROTEIN ICFG"/>
    <property type="match status" value="1"/>
</dbReference>
<dbReference type="EMBL" id="FOTW01000008">
    <property type="protein sequence ID" value="SFL83006.1"/>
    <property type="molecule type" value="Genomic_DNA"/>
</dbReference>
<dbReference type="PRINTS" id="PR00260">
    <property type="entry name" value="CHEMTRNSDUCR"/>
</dbReference>
<evidence type="ECO:0000259" key="8">
    <source>
        <dbReference type="PROSITE" id="PS50885"/>
    </source>
</evidence>
<keyword evidence="6" id="KW-0812">Transmembrane</keyword>